<comment type="caution">
    <text evidence="2">The sequence shown here is derived from an EMBL/GenBank/DDBJ whole genome shotgun (WGS) entry which is preliminary data.</text>
</comment>
<proteinExistence type="predicted"/>
<feature type="chain" id="PRO_5045850870" evidence="1">
    <location>
        <begin position="25"/>
        <end position="148"/>
    </location>
</feature>
<evidence type="ECO:0000313" key="3">
    <source>
        <dbReference type="Proteomes" id="UP001597101"/>
    </source>
</evidence>
<dbReference type="RefSeq" id="WP_377213783.1">
    <property type="nucleotide sequence ID" value="NZ_JBHTJV010000026.1"/>
</dbReference>
<sequence length="148" mass="16220">MVRFIQKAIVAMALALTPAMPSFAQNVEAEAPAALRGQGQAIIDGQFKAFRSRDHQQAFGYAAPTLQQVFGSTDRFIGMVKNGYGAIYDAKQWKFGRSRMKDGDLYQEVFVSGPNGKEWKALYTLRKQADGSWKIGGVRLIPAGTLGT</sequence>
<accession>A0ABW3FK71</accession>
<keyword evidence="3" id="KW-1185">Reference proteome</keyword>
<dbReference type="InterPro" id="IPR032347">
    <property type="entry name" value="DUF4864"/>
</dbReference>
<dbReference type="Proteomes" id="UP001597101">
    <property type="component" value="Unassembled WGS sequence"/>
</dbReference>
<dbReference type="Pfam" id="PF16156">
    <property type="entry name" value="DUF4864"/>
    <property type="match status" value="1"/>
</dbReference>
<keyword evidence="1" id="KW-0732">Signal</keyword>
<name>A0ABW3FK71_9HYPH</name>
<evidence type="ECO:0000313" key="2">
    <source>
        <dbReference type="EMBL" id="MFD0917928.1"/>
    </source>
</evidence>
<organism evidence="2 3">
    <name type="scientific">Pseudahrensia aquimaris</name>
    <dbReference type="NCBI Taxonomy" id="744461"/>
    <lineage>
        <taxon>Bacteria</taxon>
        <taxon>Pseudomonadati</taxon>
        <taxon>Pseudomonadota</taxon>
        <taxon>Alphaproteobacteria</taxon>
        <taxon>Hyphomicrobiales</taxon>
        <taxon>Ahrensiaceae</taxon>
        <taxon>Pseudahrensia</taxon>
    </lineage>
</organism>
<protein>
    <submittedName>
        <fullName evidence="2">DUF4864 domain-containing protein</fullName>
    </submittedName>
</protein>
<evidence type="ECO:0000256" key="1">
    <source>
        <dbReference type="SAM" id="SignalP"/>
    </source>
</evidence>
<gene>
    <name evidence="2" type="ORF">ACFQ14_16095</name>
</gene>
<feature type="signal peptide" evidence="1">
    <location>
        <begin position="1"/>
        <end position="24"/>
    </location>
</feature>
<dbReference type="EMBL" id="JBHTJV010000026">
    <property type="protein sequence ID" value="MFD0917928.1"/>
    <property type="molecule type" value="Genomic_DNA"/>
</dbReference>
<reference evidence="3" key="1">
    <citation type="journal article" date="2019" name="Int. J. Syst. Evol. Microbiol.">
        <title>The Global Catalogue of Microorganisms (GCM) 10K type strain sequencing project: providing services to taxonomists for standard genome sequencing and annotation.</title>
        <authorList>
            <consortium name="The Broad Institute Genomics Platform"/>
            <consortium name="The Broad Institute Genome Sequencing Center for Infectious Disease"/>
            <person name="Wu L."/>
            <person name="Ma J."/>
        </authorList>
    </citation>
    <scope>NUCLEOTIDE SEQUENCE [LARGE SCALE GENOMIC DNA]</scope>
    <source>
        <strain evidence="3">CCUG 60023</strain>
    </source>
</reference>